<organism evidence="2 3">
    <name type="scientific">Sporolactobacillus shoreicorticis</name>
    <dbReference type="NCBI Taxonomy" id="1923877"/>
    <lineage>
        <taxon>Bacteria</taxon>
        <taxon>Bacillati</taxon>
        <taxon>Bacillota</taxon>
        <taxon>Bacilli</taxon>
        <taxon>Bacillales</taxon>
        <taxon>Sporolactobacillaceae</taxon>
        <taxon>Sporolactobacillus</taxon>
    </lineage>
</organism>
<dbReference type="EMBL" id="JBHUMQ010000015">
    <property type="protein sequence ID" value="MFD2693335.1"/>
    <property type="molecule type" value="Genomic_DNA"/>
</dbReference>
<feature type="transmembrane region" description="Helical" evidence="1">
    <location>
        <begin position="36"/>
        <end position="69"/>
    </location>
</feature>
<feature type="transmembrane region" description="Helical" evidence="1">
    <location>
        <begin position="218"/>
        <end position="237"/>
    </location>
</feature>
<dbReference type="RefSeq" id="WP_253058020.1">
    <property type="nucleotide sequence ID" value="NZ_JAMXWM010000002.1"/>
</dbReference>
<accession>A0ABW5S4A1</accession>
<keyword evidence="3" id="KW-1185">Reference proteome</keyword>
<comment type="caution">
    <text evidence="2">The sequence shown here is derived from an EMBL/GenBank/DDBJ whole genome shotgun (WGS) entry which is preliminary data.</text>
</comment>
<proteinExistence type="predicted"/>
<feature type="transmembrane region" description="Helical" evidence="1">
    <location>
        <begin position="130"/>
        <end position="148"/>
    </location>
</feature>
<gene>
    <name evidence="2" type="ORF">ACFSUE_06775</name>
</gene>
<reference evidence="3" key="1">
    <citation type="journal article" date="2019" name="Int. J. Syst. Evol. Microbiol.">
        <title>The Global Catalogue of Microorganisms (GCM) 10K type strain sequencing project: providing services to taxonomists for standard genome sequencing and annotation.</title>
        <authorList>
            <consortium name="The Broad Institute Genomics Platform"/>
            <consortium name="The Broad Institute Genome Sequencing Center for Infectious Disease"/>
            <person name="Wu L."/>
            <person name="Ma J."/>
        </authorList>
    </citation>
    <scope>NUCLEOTIDE SEQUENCE [LARGE SCALE GENOMIC DNA]</scope>
    <source>
        <strain evidence="3">TISTR 2466</strain>
    </source>
</reference>
<dbReference type="Proteomes" id="UP001597399">
    <property type="component" value="Unassembled WGS sequence"/>
</dbReference>
<evidence type="ECO:0000256" key="1">
    <source>
        <dbReference type="SAM" id="Phobius"/>
    </source>
</evidence>
<name>A0ABW5S4A1_9BACL</name>
<keyword evidence="1" id="KW-0812">Transmembrane</keyword>
<sequence>MIKLFFSFFLIIHILGFFYFQSDRRSGKYTYIVRNSFIYLLISLFFLIPFYSSPLLISVFLLSILHFVIESVNYLCKKRQTASLFVTEQLIYLGFISIVASILIYLDYRLELLPPFNTFLSKITINPDHLLTWIGLLLIAIKPANVTIKQLLAKYKPDHEESVSYNQIKAGALIGTLERIIILLLISVGQYSAIGLVLTAKSVARYNKISEDKAFAEYYLIGSLFSTLYAIGAYFIFI</sequence>
<feature type="transmembrane region" description="Helical" evidence="1">
    <location>
        <begin position="90"/>
        <end position="110"/>
    </location>
</feature>
<keyword evidence="1" id="KW-1133">Transmembrane helix</keyword>
<feature type="transmembrane region" description="Helical" evidence="1">
    <location>
        <begin position="180"/>
        <end position="198"/>
    </location>
</feature>
<dbReference type="InterPro" id="IPR021737">
    <property type="entry name" value="Phage_phiKZ_Orf197"/>
</dbReference>
<keyword evidence="1" id="KW-0472">Membrane</keyword>
<protein>
    <submittedName>
        <fullName evidence="2">DUF3307 domain-containing protein</fullName>
    </submittedName>
</protein>
<evidence type="ECO:0000313" key="3">
    <source>
        <dbReference type="Proteomes" id="UP001597399"/>
    </source>
</evidence>
<evidence type="ECO:0000313" key="2">
    <source>
        <dbReference type="EMBL" id="MFD2693335.1"/>
    </source>
</evidence>
<dbReference type="Pfam" id="PF11750">
    <property type="entry name" value="DUF3307"/>
    <property type="match status" value="1"/>
</dbReference>